<dbReference type="InterPro" id="IPR013467">
    <property type="entry name" value="HNH78-like"/>
</dbReference>
<dbReference type="Gene3D" id="1.10.30.50">
    <property type="match status" value="1"/>
</dbReference>
<reference evidence="1" key="1">
    <citation type="journal article" date="2022" name="Microorganisms">
        <title>Two New Species of Filamentous Sulfur Bacteria of the Genus Thiothrix, Thiothrix winogradskyi sp. nov. and 'Candidatus Thiothrix sulfatifontis' sp. nov.</title>
        <authorList>
            <person name="Ravin N.V."/>
            <person name="Rossetti S."/>
            <person name="Beletsky A.V."/>
            <person name="Kadnikov V.V."/>
            <person name="Rudenko T.S."/>
            <person name="Smolyakov D.D."/>
            <person name="Moskvitina M.I."/>
            <person name="Gureeva M.V."/>
            <person name="Mardanov A.V."/>
            <person name="Grabovich M.Y."/>
        </authorList>
    </citation>
    <scope>NUCLEOTIDE SEQUENCE</scope>
    <source>
        <strain evidence="1">CT3</strain>
    </source>
</reference>
<dbReference type="NCBIfam" id="TIGR02646">
    <property type="entry name" value="retron system putative HNH endonuclease"/>
    <property type="match status" value="1"/>
</dbReference>
<accession>A0ABY3SZU3</accession>
<dbReference type="Proteomes" id="UP001054801">
    <property type="component" value="Chromosome"/>
</dbReference>
<evidence type="ECO:0000313" key="1">
    <source>
        <dbReference type="EMBL" id="UJS25078.1"/>
    </source>
</evidence>
<proteinExistence type="predicted"/>
<name>A0ABY3SZU3_9GAMM</name>
<organism evidence="1 2">
    <name type="scientific">Thiothrix winogradskyi</name>
    <dbReference type="NCBI Taxonomy" id="96472"/>
    <lineage>
        <taxon>Bacteria</taxon>
        <taxon>Pseudomonadati</taxon>
        <taxon>Pseudomonadota</taxon>
        <taxon>Gammaproteobacteria</taxon>
        <taxon>Thiotrichales</taxon>
        <taxon>Thiotrichaceae</taxon>
        <taxon>Thiothrix</taxon>
    </lineage>
</organism>
<keyword evidence="2" id="KW-1185">Reference proteome</keyword>
<gene>
    <name evidence="1" type="ORF">L2Y54_03315</name>
</gene>
<evidence type="ECO:0000313" key="2">
    <source>
        <dbReference type="Proteomes" id="UP001054801"/>
    </source>
</evidence>
<dbReference type="RefSeq" id="WP_236499812.1">
    <property type="nucleotide sequence ID" value="NZ_CP091244.1"/>
</dbReference>
<sequence>MKKVNKLTEIPDTLRQYQKENPLATWEHFRNESNGGYRQVKAQLIVDQRGLCAYCEIDLHDGAGKGLDDFRVEHFIPKKPHNPPPNHALEWQNLLATCCGGNVRDLAVSSRFTSPDHSCDVPKSNHNWSETILNPLDIPAFPRLFRFDESTGEIMVDEKSCPPDLQDKASETIRCLRLSAPRLQKLRLPVFEILNEQMQDFANSGVGIEEAVALLAEALFSEEIEIPLPAFFTSIRWYLGNAVEERLNAINYNG</sequence>
<dbReference type="EMBL" id="CP091244">
    <property type="protein sequence ID" value="UJS25078.1"/>
    <property type="molecule type" value="Genomic_DNA"/>
</dbReference>
<protein>
    <submittedName>
        <fullName evidence="1">TIGR02646 family protein</fullName>
    </submittedName>
</protein>